<keyword evidence="2 5" id="KW-0812">Transmembrane</keyword>
<dbReference type="PANTHER" id="PTHR10783:SF103">
    <property type="entry name" value="SOLUTE CARRIER FAMILY 53 MEMBER 1"/>
    <property type="match status" value="1"/>
</dbReference>
<dbReference type="GO" id="GO:0000822">
    <property type="term" value="F:inositol hexakisphosphate binding"/>
    <property type="evidence" value="ECO:0007669"/>
    <property type="project" value="TreeGrafter"/>
</dbReference>
<dbReference type="InterPro" id="IPR004342">
    <property type="entry name" value="EXS_C"/>
</dbReference>
<dbReference type="PANTHER" id="PTHR10783">
    <property type="entry name" value="XENOTROPIC AND POLYTROPIC RETROVIRUS RECEPTOR 1-RELATED"/>
    <property type="match status" value="1"/>
</dbReference>
<dbReference type="GO" id="GO:0016036">
    <property type="term" value="P:cellular response to phosphate starvation"/>
    <property type="evidence" value="ECO:0007669"/>
    <property type="project" value="TreeGrafter"/>
</dbReference>
<evidence type="ECO:0000256" key="3">
    <source>
        <dbReference type="ARBA" id="ARBA00022989"/>
    </source>
</evidence>
<evidence type="ECO:0000313" key="8">
    <source>
        <dbReference type="EMBL" id="VFT88251.1"/>
    </source>
</evidence>
<comment type="subcellular location">
    <subcellularLocation>
        <location evidence="1">Membrane</location>
        <topology evidence="1">Multi-pass membrane protein</topology>
    </subcellularLocation>
</comment>
<dbReference type="Pfam" id="PF03124">
    <property type="entry name" value="EXS"/>
    <property type="match status" value="1"/>
</dbReference>
<feature type="transmembrane region" description="Helical" evidence="5">
    <location>
        <begin position="273"/>
        <end position="293"/>
    </location>
</feature>
<dbReference type="Proteomes" id="UP000332933">
    <property type="component" value="Unassembled WGS sequence"/>
</dbReference>
<keyword evidence="3 5" id="KW-1133">Transmembrane helix</keyword>
<evidence type="ECO:0000313" key="7">
    <source>
        <dbReference type="EMBL" id="KAF0697960.1"/>
    </source>
</evidence>
<dbReference type="EMBL" id="CAADRA010005299">
    <property type="protein sequence ID" value="VFT88251.1"/>
    <property type="molecule type" value="Genomic_DNA"/>
</dbReference>
<sequence length="463" mass="53364">MSSSAFARKLAINFVPGWQYVDYIRLKGDATIDECDEDNEHVRLVKTTKPTHFEETFRVKCEKVEQWYDTCRRLHQTVAVAREPDHAIAAAAPLLATPSTTPKKAADAFVLEQHSIKQSFIELYKMLGMVQSFALINCAALRKILKAPRIACGEGRELANRALRDTFDQYSFVHAAAVTRSLTRLEEVFTTWFYDGDRILALAALHNGKHMTLNWRHHLTIAYLVNFILYIELENKFLPLTFTATGCLPLAHLAYVTYFFAQKDWGRQHRVAQVLHDIVLTLVLPVSYFHAFLDNYMTSAVKMNQGMAWSIRYFSTGEFLRHDDSLAASTCATNFYYTRVAVPLISDLPLWWRFLQSLRRVYELGSLYPQILNALIFALALVVVLFGLIHSSYSPMQPSNTLQVVWTVLFVLSSIAFWVWDVVMYWGRPDFQYLGDAQMYSKKWVYLLLWVSIWSSSFHGPWC</sequence>
<dbReference type="GO" id="GO:0005886">
    <property type="term" value="C:plasma membrane"/>
    <property type="evidence" value="ECO:0007669"/>
    <property type="project" value="TreeGrafter"/>
</dbReference>
<accession>A0A485KTD2</accession>
<dbReference type="PROSITE" id="PS51380">
    <property type="entry name" value="EXS"/>
    <property type="match status" value="1"/>
</dbReference>
<evidence type="ECO:0000256" key="2">
    <source>
        <dbReference type="ARBA" id="ARBA00022692"/>
    </source>
</evidence>
<evidence type="ECO:0000256" key="5">
    <source>
        <dbReference type="SAM" id="Phobius"/>
    </source>
</evidence>
<reference evidence="8 9" key="1">
    <citation type="submission" date="2019-03" db="EMBL/GenBank/DDBJ databases">
        <authorList>
            <person name="Gaulin E."/>
            <person name="Dumas B."/>
        </authorList>
    </citation>
    <scope>NUCLEOTIDE SEQUENCE [LARGE SCALE GENOMIC DNA]</scope>
    <source>
        <strain evidence="8">CBS 568.67</strain>
    </source>
</reference>
<feature type="transmembrane region" description="Helical" evidence="5">
    <location>
        <begin position="237"/>
        <end position="261"/>
    </location>
</feature>
<organism evidence="8 9">
    <name type="scientific">Aphanomyces stellatus</name>
    <dbReference type="NCBI Taxonomy" id="120398"/>
    <lineage>
        <taxon>Eukaryota</taxon>
        <taxon>Sar</taxon>
        <taxon>Stramenopiles</taxon>
        <taxon>Oomycota</taxon>
        <taxon>Saprolegniomycetes</taxon>
        <taxon>Saprolegniales</taxon>
        <taxon>Verrucalvaceae</taxon>
        <taxon>Aphanomyces</taxon>
    </lineage>
</organism>
<feature type="transmembrane region" description="Helical" evidence="5">
    <location>
        <begin position="401"/>
        <end position="423"/>
    </location>
</feature>
<evidence type="ECO:0000256" key="1">
    <source>
        <dbReference type="ARBA" id="ARBA00004141"/>
    </source>
</evidence>
<evidence type="ECO:0000256" key="4">
    <source>
        <dbReference type="ARBA" id="ARBA00023136"/>
    </source>
</evidence>
<feature type="domain" description="EXS" evidence="6">
    <location>
        <begin position="333"/>
        <end position="463"/>
    </location>
</feature>
<name>A0A485KTD2_9STRA</name>
<evidence type="ECO:0000313" key="9">
    <source>
        <dbReference type="Proteomes" id="UP000332933"/>
    </source>
</evidence>
<dbReference type="OrthoDB" id="9970435at2759"/>
<proteinExistence type="predicted"/>
<dbReference type="EMBL" id="VJMH01005278">
    <property type="protein sequence ID" value="KAF0697960.1"/>
    <property type="molecule type" value="Genomic_DNA"/>
</dbReference>
<dbReference type="GO" id="GO:0005794">
    <property type="term" value="C:Golgi apparatus"/>
    <property type="evidence" value="ECO:0007669"/>
    <property type="project" value="TreeGrafter"/>
</dbReference>
<keyword evidence="9" id="KW-1185">Reference proteome</keyword>
<feature type="transmembrane region" description="Helical" evidence="5">
    <location>
        <begin position="367"/>
        <end position="389"/>
    </location>
</feature>
<feature type="transmembrane region" description="Helical" evidence="5">
    <location>
        <begin position="444"/>
        <end position="462"/>
    </location>
</feature>
<evidence type="ECO:0000259" key="6">
    <source>
        <dbReference type="PROSITE" id="PS51380"/>
    </source>
</evidence>
<dbReference type="AlphaFoldDB" id="A0A485KTD2"/>
<reference evidence="7" key="2">
    <citation type="submission" date="2019-06" db="EMBL/GenBank/DDBJ databases">
        <title>Genomics analysis of Aphanomyces spp. identifies a new class of oomycete effector associated with host adaptation.</title>
        <authorList>
            <person name="Gaulin E."/>
        </authorList>
    </citation>
    <scope>NUCLEOTIDE SEQUENCE</scope>
    <source>
        <strain evidence="7">CBS 578.67</strain>
    </source>
</reference>
<keyword evidence="4 5" id="KW-0472">Membrane</keyword>
<gene>
    <name evidence="8" type="primary">Aste57867_11390</name>
    <name evidence="7" type="ORF">As57867_011348</name>
    <name evidence="8" type="ORF">ASTE57867_11390</name>
</gene>
<protein>
    <submittedName>
        <fullName evidence="8">Aste57867_11390 protein</fullName>
    </submittedName>
</protein>
<dbReference type="GO" id="GO:0006817">
    <property type="term" value="P:phosphate ion transport"/>
    <property type="evidence" value="ECO:0007669"/>
    <property type="project" value="TreeGrafter"/>
</dbReference>